<dbReference type="AlphaFoldDB" id="A0AAN9PBG9"/>
<gene>
    <name evidence="7" type="ORF">RJT34_15489</name>
</gene>
<keyword evidence="4" id="KW-0964">Secreted</keyword>
<keyword evidence="5 6" id="KW-0732">Signal</keyword>
<evidence type="ECO:0000256" key="4">
    <source>
        <dbReference type="ARBA" id="ARBA00022525"/>
    </source>
</evidence>
<dbReference type="GO" id="GO:0005576">
    <property type="term" value="C:extracellular region"/>
    <property type="evidence" value="ECO:0007669"/>
    <property type="project" value="UniProtKB-SubCell"/>
</dbReference>
<proteinExistence type="inferred from homology"/>
<dbReference type="Proteomes" id="UP001359559">
    <property type="component" value="Unassembled WGS sequence"/>
</dbReference>
<dbReference type="Pfam" id="PF05938">
    <property type="entry name" value="Self-incomp_S1"/>
    <property type="match status" value="1"/>
</dbReference>
<protein>
    <recommendedName>
        <fullName evidence="9">S-protein homolog</fullName>
    </recommendedName>
</protein>
<comment type="subcellular location">
    <subcellularLocation>
        <location evidence="1">Secreted</location>
    </subcellularLocation>
</comment>
<feature type="chain" id="PRO_5042810510" description="S-protein homolog" evidence="6">
    <location>
        <begin position="22"/>
        <end position="142"/>
    </location>
</feature>
<evidence type="ECO:0000256" key="2">
    <source>
        <dbReference type="ARBA" id="ARBA00005581"/>
    </source>
</evidence>
<dbReference type="EMBL" id="JAYKXN010000004">
    <property type="protein sequence ID" value="KAK7292638.1"/>
    <property type="molecule type" value="Genomic_DNA"/>
</dbReference>
<feature type="signal peptide" evidence="6">
    <location>
        <begin position="1"/>
        <end position="21"/>
    </location>
</feature>
<evidence type="ECO:0000256" key="1">
    <source>
        <dbReference type="ARBA" id="ARBA00004613"/>
    </source>
</evidence>
<sequence>MGEVQIILMLVLILSCQVSNADWLCLGARAFTITIENRLSEDFPEASGLFLDCTRDKAWFEGIYGVSMWLTHSTSFKLCTGYFRVKYYDCHVSLGIWQHDFRVLDKSTDCGKDMHCRWQIRRDHALFFNYTLNQFVEREYSK</sequence>
<evidence type="ECO:0000313" key="8">
    <source>
        <dbReference type="Proteomes" id="UP001359559"/>
    </source>
</evidence>
<comment type="caution">
    <text evidence="7">The sequence shown here is derived from an EMBL/GenBank/DDBJ whole genome shotgun (WGS) entry which is preliminary data.</text>
</comment>
<keyword evidence="8" id="KW-1185">Reference proteome</keyword>
<name>A0AAN9PBG9_CLITE</name>
<comment type="similarity">
    <text evidence="2">Belongs to the plant self-incompatibility (S1) protein family.</text>
</comment>
<evidence type="ECO:0008006" key="9">
    <source>
        <dbReference type="Google" id="ProtNLM"/>
    </source>
</evidence>
<organism evidence="7 8">
    <name type="scientific">Clitoria ternatea</name>
    <name type="common">Butterfly pea</name>
    <dbReference type="NCBI Taxonomy" id="43366"/>
    <lineage>
        <taxon>Eukaryota</taxon>
        <taxon>Viridiplantae</taxon>
        <taxon>Streptophyta</taxon>
        <taxon>Embryophyta</taxon>
        <taxon>Tracheophyta</taxon>
        <taxon>Spermatophyta</taxon>
        <taxon>Magnoliopsida</taxon>
        <taxon>eudicotyledons</taxon>
        <taxon>Gunneridae</taxon>
        <taxon>Pentapetalae</taxon>
        <taxon>rosids</taxon>
        <taxon>fabids</taxon>
        <taxon>Fabales</taxon>
        <taxon>Fabaceae</taxon>
        <taxon>Papilionoideae</taxon>
        <taxon>50 kb inversion clade</taxon>
        <taxon>NPAAA clade</taxon>
        <taxon>indigoferoid/millettioid clade</taxon>
        <taxon>Phaseoleae</taxon>
        <taxon>Clitoria</taxon>
    </lineage>
</organism>
<dbReference type="InterPro" id="IPR010264">
    <property type="entry name" value="Self-incomp_S1"/>
</dbReference>
<evidence type="ECO:0000313" key="7">
    <source>
        <dbReference type="EMBL" id="KAK7292638.1"/>
    </source>
</evidence>
<dbReference type="GO" id="GO:0060320">
    <property type="term" value="P:rejection of self pollen"/>
    <property type="evidence" value="ECO:0007669"/>
    <property type="project" value="UniProtKB-KW"/>
</dbReference>
<keyword evidence="3" id="KW-0713">Self-incompatibility</keyword>
<accession>A0AAN9PBG9</accession>
<reference evidence="7 8" key="1">
    <citation type="submission" date="2024-01" db="EMBL/GenBank/DDBJ databases">
        <title>The genomes of 5 underutilized Papilionoideae crops provide insights into root nodulation and disease resistance.</title>
        <authorList>
            <person name="Yuan L."/>
        </authorList>
    </citation>
    <scope>NUCLEOTIDE SEQUENCE [LARGE SCALE GENOMIC DNA]</scope>
    <source>
        <strain evidence="7">LY-2023</strain>
        <tissue evidence="7">Leaf</tissue>
    </source>
</reference>
<evidence type="ECO:0000256" key="6">
    <source>
        <dbReference type="SAM" id="SignalP"/>
    </source>
</evidence>
<evidence type="ECO:0000256" key="3">
    <source>
        <dbReference type="ARBA" id="ARBA00022471"/>
    </source>
</evidence>
<evidence type="ECO:0000256" key="5">
    <source>
        <dbReference type="ARBA" id="ARBA00022729"/>
    </source>
</evidence>